<name>A0A0U5G5G4_ASPCI</name>
<proteinExistence type="predicted"/>
<dbReference type="AlphaFoldDB" id="A0A0U5G5G4"/>
<dbReference type="Proteomes" id="UP000054771">
    <property type="component" value="Unassembled WGS sequence"/>
</dbReference>
<dbReference type="OMA" id="DAIDCES"/>
<dbReference type="STRING" id="454130.A0A0U5G5G4"/>
<dbReference type="Pfam" id="PF20516">
    <property type="entry name" value="PDDEXK_12"/>
    <property type="match status" value="1"/>
</dbReference>
<evidence type="ECO:0000313" key="3">
    <source>
        <dbReference type="Proteomes" id="UP000054771"/>
    </source>
</evidence>
<dbReference type="InterPro" id="IPR046797">
    <property type="entry name" value="PDDEXK_12"/>
</dbReference>
<reference evidence="3" key="1">
    <citation type="journal article" date="2016" name="Genome Announc.">
        <title>Draft genome sequences of fungus Aspergillus calidoustus.</title>
        <authorList>
            <person name="Horn F."/>
            <person name="Linde J."/>
            <person name="Mattern D.J."/>
            <person name="Walther G."/>
            <person name="Guthke R."/>
            <person name="Scherlach K."/>
            <person name="Martin K."/>
            <person name="Brakhage A.A."/>
            <person name="Petzke L."/>
            <person name="Valiante V."/>
        </authorList>
    </citation>
    <scope>NUCLEOTIDE SEQUENCE [LARGE SCALE GENOMIC DNA]</scope>
    <source>
        <strain evidence="3">SF006504</strain>
    </source>
</reference>
<feature type="domain" description="PD-(D/E)XK nuclease-like" evidence="1">
    <location>
        <begin position="5"/>
        <end position="182"/>
    </location>
</feature>
<organism evidence="2 3">
    <name type="scientific">Aspergillus calidoustus</name>
    <dbReference type="NCBI Taxonomy" id="454130"/>
    <lineage>
        <taxon>Eukaryota</taxon>
        <taxon>Fungi</taxon>
        <taxon>Dikarya</taxon>
        <taxon>Ascomycota</taxon>
        <taxon>Pezizomycotina</taxon>
        <taxon>Eurotiomycetes</taxon>
        <taxon>Eurotiomycetidae</taxon>
        <taxon>Eurotiales</taxon>
        <taxon>Aspergillaceae</taxon>
        <taxon>Aspergillus</taxon>
        <taxon>Aspergillus subgen. Nidulantes</taxon>
    </lineage>
</organism>
<dbReference type="EMBL" id="CDMC01000005">
    <property type="protein sequence ID" value="CEL05822.1"/>
    <property type="molecule type" value="Genomic_DNA"/>
</dbReference>
<gene>
    <name evidence="2" type="ORF">ASPCAL06935</name>
</gene>
<sequence>MQLISSQQIDPSLLPRSKNALSKISKKADYALSFTCRDASVRGFYDKISLGGHGYQISQTTDAFTKRILLFSGMEVKSDDGGKKEALAQLAIWLAAGLEKVRQLGEQVRAEGEDSINWLLPSLGLTIIGHDWYIYLAYKVSNEVHVVGPISAIVTDTRTIYGILKVRDLVKRVAEYASQVYWPWIRDEILHPLAA</sequence>
<keyword evidence="3" id="KW-1185">Reference proteome</keyword>
<evidence type="ECO:0000259" key="1">
    <source>
        <dbReference type="Pfam" id="PF20516"/>
    </source>
</evidence>
<protein>
    <recommendedName>
        <fullName evidence="1">PD-(D/E)XK nuclease-like domain-containing protein</fullName>
    </recommendedName>
</protein>
<accession>A0A0U5G5G4</accession>
<dbReference type="OrthoDB" id="4161186at2759"/>
<evidence type="ECO:0000313" key="2">
    <source>
        <dbReference type="EMBL" id="CEL05822.1"/>
    </source>
</evidence>